<dbReference type="InterPro" id="IPR019525">
    <property type="entry name" value="Nrf1_NLS/DNA-bd_dimer"/>
</dbReference>
<reference evidence="3" key="1">
    <citation type="submission" date="2021-03" db="EMBL/GenBank/DDBJ databases">
        <title>Chromosome level genome of the anhydrobiotic midge Polypedilum vanderplanki.</title>
        <authorList>
            <person name="Yoshida Y."/>
            <person name="Kikawada T."/>
            <person name="Gusev O."/>
        </authorList>
    </citation>
    <scope>NUCLEOTIDE SEQUENCE</scope>
    <source>
        <strain evidence="3">NIAS01</strain>
        <tissue evidence="3">Whole body or cell culture</tissue>
    </source>
</reference>
<evidence type="ECO:0000313" key="4">
    <source>
        <dbReference type="Proteomes" id="UP001107558"/>
    </source>
</evidence>
<protein>
    <recommendedName>
        <fullName evidence="2">Nuclear respiratory factor 1 NLS/DNA-binding dimerisation domain-containing protein</fullName>
    </recommendedName>
</protein>
<dbReference type="EMBL" id="JADBJN010000001">
    <property type="protein sequence ID" value="KAG5684848.1"/>
    <property type="molecule type" value="Genomic_DNA"/>
</dbReference>
<feature type="domain" description="Nuclear respiratory factor 1 NLS/DNA-binding dimerisation" evidence="2">
    <location>
        <begin position="8"/>
        <end position="113"/>
    </location>
</feature>
<feature type="region of interest" description="Disordered" evidence="1">
    <location>
        <begin position="267"/>
        <end position="297"/>
    </location>
</feature>
<gene>
    <name evidence="3" type="ORF">PVAND_014059</name>
</gene>
<accession>A0A9J6CSD1</accession>
<sequence length="563" mass="65972">MADRNNNKGSKQQQQKDGTSTISYLPILFANGYPIALEKMTEEQLELFIPFLVRCSLNLKNNEEPKTAPKWWPSEINFSVPFEKPKDFKSDWKEAMKNLVTECYDHHKQPFLLRYSKELSKNDTANLRYVRDSDTTTALWSRNPEKLLLTFRNDLMLYDRKKRRQLWKKDETVSESEETESAFDIFLCDLCDATFVSEEAYQEHEKKCNQPEGEDSSQAIENIVISDDEDDEEELEEEEISNQPITGQTDFMAYFYLASTDADELPHRNNSCLERSLSPKKKKKQSRNTRKTITQKDREREFSIPFSSPAGIVLTATKKPLDEDYIMDKLDEIENYCQAKPTTKVSRAKIRFPQNNSEKTLMRQMRKIRPYYWPRKTLHSRTREKNFEFLNRWLIEDCKPFNIILDKLTSEDIKTYKERLIRIKEAKERANCVDLISDSDNESIEVDEEFDEAMTKLNGQFLVTPADTTATSEILPKYSEYLLKPASQQKLPNGDIKFTRQTTTIIQKSFHTNVNSYHNGDNEIIERHHVQQRSNSTKSIHEWLNNVNGENFQIANQLSLINS</sequence>
<feature type="compositionally biased region" description="Basic residues" evidence="1">
    <location>
        <begin position="278"/>
        <end position="290"/>
    </location>
</feature>
<evidence type="ECO:0000313" key="3">
    <source>
        <dbReference type="EMBL" id="KAG5684848.1"/>
    </source>
</evidence>
<proteinExistence type="predicted"/>
<keyword evidence="4" id="KW-1185">Reference proteome</keyword>
<evidence type="ECO:0000256" key="1">
    <source>
        <dbReference type="SAM" id="MobiDB-lite"/>
    </source>
</evidence>
<comment type="caution">
    <text evidence="3">The sequence shown here is derived from an EMBL/GenBank/DDBJ whole genome shotgun (WGS) entry which is preliminary data.</text>
</comment>
<dbReference type="OrthoDB" id="6288734at2759"/>
<dbReference type="Proteomes" id="UP001107558">
    <property type="component" value="Chromosome 1"/>
</dbReference>
<organism evidence="3 4">
    <name type="scientific">Polypedilum vanderplanki</name>
    <name type="common">Sleeping chironomid midge</name>
    <dbReference type="NCBI Taxonomy" id="319348"/>
    <lineage>
        <taxon>Eukaryota</taxon>
        <taxon>Metazoa</taxon>
        <taxon>Ecdysozoa</taxon>
        <taxon>Arthropoda</taxon>
        <taxon>Hexapoda</taxon>
        <taxon>Insecta</taxon>
        <taxon>Pterygota</taxon>
        <taxon>Neoptera</taxon>
        <taxon>Endopterygota</taxon>
        <taxon>Diptera</taxon>
        <taxon>Nematocera</taxon>
        <taxon>Chironomoidea</taxon>
        <taxon>Chironomidae</taxon>
        <taxon>Chironominae</taxon>
        <taxon>Polypedilum</taxon>
        <taxon>Polypedilum</taxon>
    </lineage>
</organism>
<name>A0A9J6CSD1_POLVA</name>
<evidence type="ECO:0000259" key="2">
    <source>
        <dbReference type="Pfam" id="PF10491"/>
    </source>
</evidence>
<dbReference type="AlphaFoldDB" id="A0A9J6CSD1"/>
<dbReference type="Pfam" id="PF10491">
    <property type="entry name" value="Nrf1_DNA-bind"/>
    <property type="match status" value="1"/>
</dbReference>